<evidence type="ECO:0000256" key="1">
    <source>
        <dbReference type="ARBA" id="ARBA00022694"/>
    </source>
</evidence>
<feature type="domain" description="DUF2428" evidence="3">
    <location>
        <begin position="357"/>
        <end position="470"/>
    </location>
</feature>
<proteinExistence type="predicted"/>
<dbReference type="InterPro" id="IPR056842">
    <property type="entry name" value="THADA-like_TPR_C"/>
</dbReference>
<sequence length="891" mass="100752">MNQLHEAESMFSKYVDKCLEEGPAAMGFLFTKVDRAVLDPVGKFSCFLVDCCLDCCLNESEKNVTFAENGILHSAVLKRILTIAQDFSYPLTAESQLRVVDYIFRSWNSSVEVVCHEAVDIFFMLLSNHCLVCSKCRVSFWSSSNDVGFLSDEAFIGFLVFIVGKVANGRTLWQGNCLKITLLVVQDRWDLHNNNILSCLSSQSVGASTAVKDRLLPNLAKSKFLKDNFLPQLLDYINPLFYKQLNLSMKLTSRRYQALVSCIDDPFELCQITALNILKKLPVDGSFNYSIYKNETIKMMNSIRSHNTLAAGYRMQFSVRRVHQGHVSSYLREFYKKQSESQLTVSSIDLDWWMLFIQERLVPLCFDIAEVVSPAVHSMSPEGYIPDDILKQIASSHGNTLQMEAEVSQLLLVCCWRAHKHVSTILGLLVTKLCPMGALTSKDVDGIGAYYWLQLTECKHCGAFESAVEGIHALNVLKALFSSAALAERVVPSLEWACRIAINGCSAPTWPERNAAAQLAAALRSRIFGVVHKTQRDLIVDQKNRKSAYEFFSRFPSLHGYLYKQLCTCKDEFSIYPVLIFLTHLFPSNADVTAVVEKGRNPKSVQNYPLAPFIPALLRVLLWCRAEKLRTLTAAAVVAVSRLKRPLAMAMLLRDLDDRQLFSDQALRLEFYRHAEISRANIKILDVIYLNKDLFRTADLMAIRECISFRLAEHWRMPNTISRARRVLAFISNEKTAADDELEWMKLCLSVEEEISKRIALHVGAHRTDERVIARMVAFLQDEDISIREEVSCDINFHSTIGFLDFITDCIKDQYSIESCSVLSTDYEPDAFFKGRSNEIRGSCKNSDLSREELYHEEHDGCDDGDQDCDGAAPRVGSFDPTHRPASSASS</sequence>
<evidence type="ECO:0000259" key="3">
    <source>
        <dbReference type="Pfam" id="PF10350"/>
    </source>
</evidence>
<evidence type="ECO:0000313" key="6">
    <source>
        <dbReference type="Proteomes" id="UP000267027"/>
    </source>
</evidence>
<dbReference type="OrthoDB" id="73997at2759"/>
<dbReference type="Pfam" id="PF10350">
    <property type="entry name" value="DUF2428"/>
    <property type="match status" value="1"/>
</dbReference>
<dbReference type="AlphaFoldDB" id="A0A0R3PUG9"/>
<reference evidence="5 6" key="2">
    <citation type="submission" date="2018-11" db="EMBL/GenBank/DDBJ databases">
        <authorList>
            <consortium name="Pathogen Informatics"/>
        </authorList>
    </citation>
    <scope>NUCLEOTIDE SEQUENCE [LARGE SCALE GENOMIC DNA]</scope>
    <source>
        <strain evidence="5 6">Costa Rica</strain>
    </source>
</reference>
<feature type="compositionally biased region" description="Acidic residues" evidence="2">
    <location>
        <begin position="860"/>
        <end position="869"/>
    </location>
</feature>
<keyword evidence="6" id="KW-1185">Reference proteome</keyword>
<keyword evidence="1" id="KW-0819">tRNA processing</keyword>
<dbReference type="WBParaSite" id="ACOC_0000954501-mRNA-1">
    <property type="protein sequence ID" value="ACOC_0000954501-mRNA-1"/>
    <property type="gene ID" value="ACOC_0000954501"/>
</dbReference>
<dbReference type="STRING" id="334426.A0A0R3PUG9"/>
<evidence type="ECO:0000259" key="4">
    <source>
        <dbReference type="Pfam" id="PF25151"/>
    </source>
</evidence>
<evidence type="ECO:0000313" key="5">
    <source>
        <dbReference type="EMBL" id="VDM61131.1"/>
    </source>
</evidence>
<dbReference type="EMBL" id="UYYA01004315">
    <property type="protein sequence ID" value="VDM61131.1"/>
    <property type="molecule type" value="Genomic_DNA"/>
</dbReference>
<name>A0A0R3PUG9_ANGCS</name>
<feature type="domain" description="tRNA (32-2'-O)-methyltransferase regulator THADA-like C-terminal TPR repeats region" evidence="4">
    <location>
        <begin position="513"/>
        <end position="656"/>
    </location>
</feature>
<reference evidence="7" key="1">
    <citation type="submission" date="2016-04" db="UniProtKB">
        <authorList>
            <consortium name="WormBaseParasite"/>
        </authorList>
    </citation>
    <scope>IDENTIFICATION</scope>
</reference>
<dbReference type="InterPro" id="IPR019442">
    <property type="entry name" value="THADA/TRM732_DUF2428"/>
</dbReference>
<dbReference type="Pfam" id="PF25151">
    <property type="entry name" value="TPR_Trm732_C"/>
    <property type="match status" value="1"/>
</dbReference>
<gene>
    <name evidence="5" type="ORF">ACOC_LOCUS9546</name>
</gene>
<dbReference type="PANTHER" id="PTHR14387:SF7">
    <property type="entry name" value="THYROID ADENOMA-ASSOCIATED PROTEIN"/>
    <property type="match status" value="1"/>
</dbReference>
<dbReference type="PANTHER" id="PTHR14387">
    <property type="entry name" value="THADA/DEATH RECEPTOR INTERACTING PROTEIN"/>
    <property type="match status" value="1"/>
</dbReference>
<evidence type="ECO:0000313" key="7">
    <source>
        <dbReference type="WBParaSite" id="ACOC_0000954501-mRNA-1"/>
    </source>
</evidence>
<organism evidence="7">
    <name type="scientific">Angiostrongylus costaricensis</name>
    <name type="common">Nematode worm</name>
    <dbReference type="NCBI Taxonomy" id="334426"/>
    <lineage>
        <taxon>Eukaryota</taxon>
        <taxon>Metazoa</taxon>
        <taxon>Ecdysozoa</taxon>
        <taxon>Nematoda</taxon>
        <taxon>Chromadorea</taxon>
        <taxon>Rhabditida</taxon>
        <taxon>Rhabditina</taxon>
        <taxon>Rhabditomorpha</taxon>
        <taxon>Strongyloidea</taxon>
        <taxon>Metastrongylidae</taxon>
        <taxon>Angiostrongylus</taxon>
    </lineage>
</organism>
<dbReference type="InterPro" id="IPR051954">
    <property type="entry name" value="tRNA_methyltransferase_THADA"/>
</dbReference>
<feature type="region of interest" description="Disordered" evidence="2">
    <location>
        <begin position="856"/>
        <end position="891"/>
    </location>
</feature>
<dbReference type="Proteomes" id="UP000267027">
    <property type="component" value="Unassembled WGS sequence"/>
</dbReference>
<dbReference type="GO" id="GO:0030488">
    <property type="term" value="P:tRNA methylation"/>
    <property type="evidence" value="ECO:0007669"/>
    <property type="project" value="TreeGrafter"/>
</dbReference>
<dbReference type="GO" id="GO:0005829">
    <property type="term" value="C:cytosol"/>
    <property type="evidence" value="ECO:0007669"/>
    <property type="project" value="TreeGrafter"/>
</dbReference>
<accession>A0A0R3PUG9</accession>
<protein>
    <submittedName>
        <fullName evidence="7">DUF2428 domain-containing protein</fullName>
    </submittedName>
</protein>
<evidence type="ECO:0000256" key="2">
    <source>
        <dbReference type="SAM" id="MobiDB-lite"/>
    </source>
</evidence>